<name>A0ABY5VX92_9ACTN</name>
<sequence>MRQNSHRRALRVAMAVVAGLVLGSGLPPAADAQWVSSTVKPTGTYTMAAPAYRFSGPAATTYTIAYTIVNFVDTDYPVLTNTGATPASYTGQIQPGTALPLGSLVGVRACATPWTAGTCPAGAVTLLAPTWLAPMPTLAYQAVPIPAGGRVHLQVKVGGFLATASITLTVTSAVLPTGGANRTAG</sequence>
<proteinExistence type="predicted"/>
<dbReference type="InterPro" id="IPR006311">
    <property type="entry name" value="TAT_signal"/>
</dbReference>
<keyword evidence="3" id="KW-1185">Reference proteome</keyword>
<dbReference type="Proteomes" id="UP001059617">
    <property type="component" value="Chromosome"/>
</dbReference>
<dbReference type="PROSITE" id="PS51318">
    <property type="entry name" value="TAT"/>
    <property type="match status" value="1"/>
</dbReference>
<reference evidence="2" key="1">
    <citation type="submission" date="2021-04" db="EMBL/GenBank/DDBJ databases">
        <authorList>
            <person name="Hartkoorn R.C."/>
            <person name="Beaudoing E."/>
            <person name="Hot D."/>
        </authorList>
    </citation>
    <scope>NUCLEOTIDE SEQUENCE</scope>
    <source>
        <strain evidence="2">NRRL B-16292</strain>
    </source>
</reference>
<dbReference type="RefSeq" id="WP_259858171.1">
    <property type="nucleotide sequence ID" value="NZ_BAAAST010000009.1"/>
</dbReference>
<evidence type="ECO:0000256" key="1">
    <source>
        <dbReference type="SAM" id="SignalP"/>
    </source>
</evidence>
<organism evidence="2 3">
    <name type="scientific">Dactylosporangium fulvum</name>
    <dbReference type="NCBI Taxonomy" id="53359"/>
    <lineage>
        <taxon>Bacteria</taxon>
        <taxon>Bacillati</taxon>
        <taxon>Actinomycetota</taxon>
        <taxon>Actinomycetes</taxon>
        <taxon>Micromonosporales</taxon>
        <taxon>Micromonosporaceae</taxon>
        <taxon>Dactylosporangium</taxon>
    </lineage>
</organism>
<feature type="signal peptide" evidence="1">
    <location>
        <begin position="1"/>
        <end position="29"/>
    </location>
</feature>
<reference evidence="2" key="2">
    <citation type="submission" date="2022-09" db="EMBL/GenBank/DDBJ databases">
        <title>Biosynthetic gene clusters of Dactylosporangioum fulvum.</title>
        <authorList>
            <person name="Caradec T."/>
        </authorList>
    </citation>
    <scope>NUCLEOTIDE SEQUENCE</scope>
    <source>
        <strain evidence="2">NRRL B-16292</strain>
    </source>
</reference>
<protein>
    <submittedName>
        <fullName evidence="2">Uncharacterized protein</fullName>
    </submittedName>
</protein>
<evidence type="ECO:0000313" key="2">
    <source>
        <dbReference type="EMBL" id="UWP80411.1"/>
    </source>
</evidence>
<evidence type="ECO:0000313" key="3">
    <source>
        <dbReference type="Proteomes" id="UP001059617"/>
    </source>
</evidence>
<dbReference type="EMBL" id="CP073720">
    <property type="protein sequence ID" value="UWP80411.1"/>
    <property type="molecule type" value="Genomic_DNA"/>
</dbReference>
<gene>
    <name evidence="2" type="ORF">Dfulv_35355</name>
</gene>
<feature type="chain" id="PRO_5047194241" evidence="1">
    <location>
        <begin position="30"/>
        <end position="185"/>
    </location>
</feature>
<keyword evidence="1" id="KW-0732">Signal</keyword>
<accession>A0ABY5VX92</accession>